<feature type="region of interest" description="Disordered" evidence="1">
    <location>
        <begin position="476"/>
        <end position="506"/>
    </location>
</feature>
<dbReference type="VEuPathDB" id="FungiDB:BON22_2585"/>
<feature type="region of interest" description="Disordered" evidence="1">
    <location>
        <begin position="339"/>
        <end position="363"/>
    </location>
</feature>
<protein>
    <submittedName>
        <fullName evidence="2">Altered inheritance of mitochondria protein 44</fullName>
    </submittedName>
</protein>
<name>A0A1V2L7N7_CYBFA</name>
<reference evidence="3" key="1">
    <citation type="journal article" date="2017" name="Genome Announc.">
        <title>Genome sequences of Cyberlindnera fabianii 65, Pichia kudriavzevii 129, and Saccharomyces cerevisiae 131 isolated from fermented masau fruits in Zimbabwe.</title>
        <authorList>
            <person name="van Rijswijck I.M.H."/>
            <person name="Derks M.F.L."/>
            <person name="Abee T."/>
            <person name="de Ridder D."/>
            <person name="Smid E.J."/>
        </authorList>
    </citation>
    <scope>NUCLEOTIDE SEQUENCE [LARGE SCALE GENOMIC DNA]</scope>
    <source>
        <strain evidence="3">65</strain>
    </source>
</reference>
<accession>A0A1V2L7N7</accession>
<evidence type="ECO:0000313" key="3">
    <source>
        <dbReference type="Proteomes" id="UP000189513"/>
    </source>
</evidence>
<gene>
    <name evidence="2" type="ORF">BON22_2585</name>
</gene>
<sequence length="577" mass="65071">MPVKQHKRADTYEGPQMTFKFPSAEDLQKSKILEQAEIKLEGPPVTPYYQYEQAKSPTIPRAPLQRQIRSRETNHFNHPNSVSTAFSISSSKNYASSGNAYTSSEASIPTQSNATTRITCSSESLYTSSPRFHNSPTLGRRRSQISAMSRASSIHRTTSVAQRRQLANTALRSGSLKRSSSKSTQIPRNISEDQSLYEKGSVKRSKAVRYTVGWLTRLKQMGSKMSKRLKKWRLVSLRKVFKFNRVSTIKVKKNKISMPLERGRAQSISELRMAIDDWNEPHDAAVFSKIPPAPKQKYATLSASSASVVDSVSRGVPMMGPPIPPPHRIASNKSMQRLIEREQRRSSGRTLSSSSQPALRAPMDQNYERYTQSYIQTVEPYPSQPPTVYDDEDTTVNMAVCELEEDLSDDDDGTIFEQYDDEQEAMLREYWKHYLRSIVASRIETKLEIHRLSQIPEPEKQEEYAHEVFGSLSDLDDTSSQFSNADNDSLTSASSTEISEGSSLGSEHSTNYFSAYDGPVATPLDVMKYQLAYMARYRDVCGVQRASTLPLKGDKETRHSTFESKGARHMRFLSVAN</sequence>
<feature type="region of interest" description="Disordered" evidence="1">
    <location>
        <begin position="171"/>
        <end position="192"/>
    </location>
</feature>
<dbReference type="Proteomes" id="UP000189513">
    <property type="component" value="Unassembled WGS sequence"/>
</dbReference>
<evidence type="ECO:0000256" key="1">
    <source>
        <dbReference type="SAM" id="MobiDB-lite"/>
    </source>
</evidence>
<evidence type="ECO:0000313" key="2">
    <source>
        <dbReference type="EMBL" id="ONH67625.1"/>
    </source>
</evidence>
<feature type="compositionally biased region" description="Low complexity" evidence="1">
    <location>
        <begin position="491"/>
        <end position="506"/>
    </location>
</feature>
<comment type="caution">
    <text evidence="2">The sequence shown here is derived from an EMBL/GenBank/DDBJ whole genome shotgun (WGS) entry which is preliminary data.</text>
</comment>
<organism evidence="2 3">
    <name type="scientific">Cyberlindnera fabianii</name>
    <name type="common">Yeast</name>
    <name type="synonym">Hansenula fabianii</name>
    <dbReference type="NCBI Taxonomy" id="36022"/>
    <lineage>
        <taxon>Eukaryota</taxon>
        <taxon>Fungi</taxon>
        <taxon>Dikarya</taxon>
        <taxon>Ascomycota</taxon>
        <taxon>Saccharomycotina</taxon>
        <taxon>Saccharomycetes</taxon>
        <taxon>Phaffomycetales</taxon>
        <taxon>Phaffomycetaceae</taxon>
        <taxon>Cyberlindnera</taxon>
    </lineage>
</organism>
<keyword evidence="3" id="KW-1185">Reference proteome</keyword>
<feature type="compositionally biased region" description="Low complexity" evidence="1">
    <location>
        <begin position="171"/>
        <end position="183"/>
    </location>
</feature>
<feature type="compositionally biased region" description="Polar residues" evidence="1">
    <location>
        <begin position="478"/>
        <end position="490"/>
    </location>
</feature>
<dbReference type="OMA" id="TSCHIST"/>
<dbReference type="EMBL" id="MPUK01000004">
    <property type="protein sequence ID" value="ONH67625.1"/>
    <property type="molecule type" value="Genomic_DNA"/>
</dbReference>
<proteinExistence type="predicted"/>
<feature type="region of interest" description="Disordered" evidence="1">
    <location>
        <begin position="94"/>
        <end position="115"/>
    </location>
</feature>
<dbReference type="AlphaFoldDB" id="A0A1V2L7N7"/>